<keyword evidence="2" id="KW-0472">Membrane</keyword>
<protein>
    <recommendedName>
        <fullName evidence="5">2TM domain-containing protein</fullName>
    </recommendedName>
</protein>
<keyword evidence="2" id="KW-0812">Transmembrane</keyword>
<organism evidence="3 4">
    <name type="scientific">Desulfarculus baarsii (strain ATCC 33931 / DSM 2075 / LMG 7858 / VKM B-1802 / 2st14)</name>
    <dbReference type="NCBI Taxonomy" id="644282"/>
    <lineage>
        <taxon>Bacteria</taxon>
        <taxon>Pseudomonadati</taxon>
        <taxon>Thermodesulfobacteriota</taxon>
        <taxon>Desulfarculia</taxon>
        <taxon>Desulfarculales</taxon>
        <taxon>Desulfarculaceae</taxon>
        <taxon>Desulfarculus</taxon>
    </lineage>
</organism>
<evidence type="ECO:0000313" key="4">
    <source>
        <dbReference type="Proteomes" id="UP000009047"/>
    </source>
</evidence>
<dbReference type="KEGG" id="dbr:Deba_0048"/>
<evidence type="ECO:0000256" key="1">
    <source>
        <dbReference type="SAM" id="MobiDB-lite"/>
    </source>
</evidence>
<dbReference type="STRING" id="644282.Deba_0048"/>
<name>E1QDA8_DESB2</name>
<dbReference type="EMBL" id="CP002085">
    <property type="protein sequence ID" value="ADK83427.1"/>
    <property type="molecule type" value="Genomic_DNA"/>
</dbReference>
<sequence>MTQDHHQPRPDDQRPDETADCRIIRVIMQGEDPNAKARDALTRHLGMSLGASMVVLGAYYSYAWRVKWAWWVIGAIWALVLLHGATYLLRRRKAGPPQDGWRIEMEDDDPAPPEAAPVDRPKHKITVIEPKGR</sequence>
<dbReference type="RefSeq" id="WP_013256883.1">
    <property type="nucleotide sequence ID" value="NC_014365.1"/>
</dbReference>
<evidence type="ECO:0008006" key="5">
    <source>
        <dbReference type="Google" id="ProtNLM"/>
    </source>
</evidence>
<keyword evidence="2" id="KW-1133">Transmembrane helix</keyword>
<feature type="transmembrane region" description="Helical" evidence="2">
    <location>
        <begin position="68"/>
        <end position="89"/>
    </location>
</feature>
<reference evidence="3 4" key="1">
    <citation type="journal article" date="2010" name="Stand. Genomic Sci.">
        <title>Complete genome sequence of Desulfarculus baarsii type strain (2st14).</title>
        <authorList>
            <person name="Sun H."/>
            <person name="Spring S."/>
            <person name="Lapidus A."/>
            <person name="Davenport K."/>
            <person name="Del Rio T.G."/>
            <person name="Tice H."/>
            <person name="Nolan M."/>
            <person name="Copeland A."/>
            <person name="Cheng J.F."/>
            <person name="Lucas S."/>
            <person name="Tapia R."/>
            <person name="Goodwin L."/>
            <person name="Pitluck S."/>
            <person name="Ivanova N."/>
            <person name="Pagani I."/>
            <person name="Mavromatis K."/>
            <person name="Ovchinnikova G."/>
            <person name="Pati A."/>
            <person name="Chen A."/>
            <person name="Palaniappan K."/>
            <person name="Hauser L."/>
            <person name="Chang Y.J."/>
            <person name="Jeffries C.D."/>
            <person name="Detter J.C."/>
            <person name="Han C."/>
            <person name="Rohde M."/>
            <person name="Brambilla E."/>
            <person name="Goker M."/>
            <person name="Woyke T."/>
            <person name="Bristow J."/>
            <person name="Eisen J.A."/>
            <person name="Markowitz V."/>
            <person name="Hugenholtz P."/>
            <person name="Kyrpides N.C."/>
            <person name="Klenk H.P."/>
            <person name="Land M."/>
        </authorList>
    </citation>
    <scope>NUCLEOTIDE SEQUENCE [LARGE SCALE GENOMIC DNA]</scope>
    <source>
        <strain evidence="4">ATCC 33931 / DSM 2075 / LMG 7858 / VKM B-1802 / 2st14</strain>
    </source>
</reference>
<keyword evidence="4" id="KW-1185">Reference proteome</keyword>
<evidence type="ECO:0000313" key="3">
    <source>
        <dbReference type="EMBL" id="ADK83427.1"/>
    </source>
</evidence>
<evidence type="ECO:0000256" key="2">
    <source>
        <dbReference type="SAM" id="Phobius"/>
    </source>
</evidence>
<dbReference type="HOGENOM" id="CLU_1903287_0_0_7"/>
<feature type="region of interest" description="Disordered" evidence="1">
    <location>
        <begin position="95"/>
        <end position="133"/>
    </location>
</feature>
<gene>
    <name evidence="3" type="ordered locus">Deba_0048</name>
</gene>
<dbReference type="AlphaFoldDB" id="E1QDA8"/>
<accession>E1QDA8</accession>
<proteinExistence type="predicted"/>
<dbReference type="Proteomes" id="UP000009047">
    <property type="component" value="Chromosome"/>
</dbReference>
<feature type="transmembrane region" description="Helical" evidence="2">
    <location>
        <begin position="45"/>
        <end position="62"/>
    </location>
</feature>